<accession>A0ABD1Y0Q4</accession>
<gene>
    <name evidence="1" type="ORF">R1flu_025040</name>
</gene>
<dbReference type="EMBL" id="JBHFFA010000007">
    <property type="protein sequence ID" value="KAL2613348.1"/>
    <property type="molecule type" value="Genomic_DNA"/>
</dbReference>
<dbReference type="AlphaFoldDB" id="A0ABD1Y0Q4"/>
<name>A0ABD1Y0Q4_9MARC</name>
<dbReference type="Proteomes" id="UP001605036">
    <property type="component" value="Unassembled WGS sequence"/>
</dbReference>
<proteinExistence type="predicted"/>
<organism evidence="1 2">
    <name type="scientific">Riccia fluitans</name>
    <dbReference type="NCBI Taxonomy" id="41844"/>
    <lineage>
        <taxon>Eukaryota</taxon>
        <taxon>Viridiplantae</taxon>
        <taxon>Streptophyta</taxon>
        <taxon>Embryophyta</taxon>
        <taxon>Marchantiophyta</taxon>
        <taxon>Marchantiopsida</taxon>
        <taxon>Marchantiidae</taxon>
        <taxon>Marchantiales</taxon>
        <taxon>Ricciaceae</taxon>
        <taxon>Riccia</taxon>
    </lineage>
</organism>
<protein>
    <submittedName>
        <fullName evidence="1">Uncharacterized protein</fullName>
    </submittedName>
</protein>
<evidence type="ECO:0000313" key="2">
    <source>
        <dbReference type="Proteomes" id="UP001605036"/>
    </source>
</evidence>
<sequence length="78" mass="8481">MPIPPVLGGLDPAVLSRQLSELLEKVLVPSVPLQVLESQQKTCEYLTDRLVGAGATIAVLEAELKQKDEEIAAMKERL</sequence>
<keyword evidence="2" id="KW-1185">Reference proteome</keyword>
<comment type="caution">
    <text evidence="1">The sequence shown here is derived from an EMBL/GenBank/DDBJ whole genome shotgun (WGS) entry which is preliminary data.</text>
</comment>
<reference evidence="1 2" key="1">
    <citation type="submission" date="2024-09" db="EMBL/GenBank/DDBJ databases">
        <title>Chromosome-scale assembly of Riccia fluitans.</title>
        <authorList>
            <person name="Paukszto L."/>
            <person name="Sawicki J."/>
            <person name="Karawczyk K."/>
            <person name="Piernik-Szablinska J."/>
            <person name="Szczecinska M."/>
            <person name="Mazdziarz M."/>
        </authorList>
    </citation>
    <scope>NUCLEOTIDE SEQUENCE [LARGE SCALE GENOMIC DNA]</scope>
    <source>
        <strain evidence="1">Rf_01</strain>
        <tissue evidence="1">Aerial parts of the thallus</tissue>
    </source>
</reference>
<evidence type="ECO:0000313" key="1">
    <source>
        <dbReference type="EMBL" id="KAL2613348.1"/>
    </source>
</evidence>